<comment type="caution">
    <text evidence="2">The sequence shown here is derived from an EMBL/GenBank/DDBJ whole genome shotgun (WGS) entry which is preliminary data.</text>
</comment>
<dbReference type="Proteomes" id="UP001202922">
    <property type="component" value="Unassembled WGS sequence"/>
</dbReference>
<feature type="compositionally biased region" description="Low complexity" evidence="1">
    <location>
        <begin position="183"/>
        <end position="198"/>
    </location>
</feature>
<proteinExistence type="predicted"/>
<reference evidence="2 3" key="1">
    <citation type="submission" date="2022-03" db="EMBL/GenBank/DDBJ databases">
        <title>Sinomonas sp. isolated from a soil.</title>
        <authorList>
            <person name="Han J."/>
            <person name="Kim D.-U."/>
        </authorList>
    </citation>
    <scope>NUCLEOTIDE SEQUENCE [LARGE SCALE GENOMIC DNA]</scope>
    <source>
        <strain evidence="2 3">5-5</strain>
    </source>
</reference>
<feature type="region of interest" description="Disordered" evidence="1">
    <location>
        <begin position="169"/>
        <end position="213"/>
    </location>
</feature>
<dbReference type="EMBL" id="JAKZBV010000001">
    <property type="protein sequence ID" value="MCH6471276.1"/>
    <property type="molecule type" value="Genomic_DNA"/>
</dbReference>
<evidence type="ECO:0000256" key="1">
    <source>
        <dbReference type="SAM" id="MobiDB-lite"/>
    </source>
</evidence>
<feature type="region of interest" description="Disordered" evidence="1">
    <location>
        <begin position="270"/>
        <end position="291"/>
    </location>
</feature>
<evidence type="ECO:0000313" key="3">
    <source>
        <dbReference type="Proteomes" id="UP001202922"/>
    </source>
</evidence>
<protein>
    <submittedName>
        <fullName evidence="2">Uncharacterized protein</fullName>
    </submittedName>
</protein>
<evidence type="ECO:0000313" key="2">
    <source>
        <dbReference type="EMBL" id="MCH6471276.1"/>
    </source>
</evidence>
<keyword evidence="3" id="KW-1185">Reference proteome</keyword>
<sequence length="336" mass="32750">MRLTPEARQRVLSLARHAAVAAGLGVGWLLLGGSSASASSDPAPPLPVSSQVLASPVTNAPVELAAPVVKPLAAALPPVSAVQQSSRQLQTVQEAVPQAQEAVPQVQESVASAVESTTTTLGSAVAAAPSVVAPVLQGPLEPLEPVVTHSASGLGQSVAQVGKAVSDTAASPAPVSLPDTQNLVPAAVPKPTAPPLTAGSADVPNPSADVQLTDAPTASAPAAVAPAVELFAGLGAVYASPDWAGLSVPAAVLQSLGTVALAPLDAPPLALPDAPPATPSDSGAGGSGGPISPVQGNASLAAEFLLAPLFILLGCIRSRRGLVPASPTFDPGSTPD</sequence>
<accession>A0ABS9U3J5</accession>
<name>A0ABS9U3J5_9MICC</name>
<dbReference type="RefSeq" id="WP_241054956.1">
    <property type="nucleotide sequence ID" value="NZ_JAKZBV010000001.1"/>
</dbReference>
<organism evidence="2 3">
    <name type="scientific">Sinomonas terrae</name>
    <dbReference type="NCBI Taxonomy" id="2908838"/>
    <lineage>
        <taxon>Bacteria</taxon>
        <taxon>Bacillati</taxon>
        <taxon>Actinomycetota</taxon>
        <taxon>Actinomycetes</taxon>
        <taxon>Micrococcales</taxon>
        <taxon>Micrococcaceae</taxon>
        <taxon>Sinomonas</taxon>
    </lineage>
</organism>
<gene>
    <name evidence="2" type="ORF">L0M17_15050</name>
</gene>